<protein>
    <submittedName>
        <fullName evidence="4">NADPH-dependent FMN reductase</fullName>
    </submittedName>
</protein>
<dbReference type="EMBL" id="FLUQ01000001">
    <property type="protein sequence ID" value="SBV93204.1"/>
    <property type="molecule type" value="Genomic_DNA"/>
</dbReference>
<dbReference type="PANTHER" id="PTHR43278">
    <property type="entry name" value="NAD(P)H-DEPENDENT FMN-CONTAINING OXIDOREDUCTASE YWQN-RELATED"/>
    <property type="match status" value="1"/>
</dbReference>
<dbReference type="GO" id="GO:0016491">
    <property type="term" value="F:oxidoreductase activity"/>
    <property type="evidence" value="ECO:0007669"/>
    <property type="project" value="InterPro"/>
</dbReference>
<evidence type="ECO:0000256" key="1">
    <source>
        <dbReference type="ARBA" id="ARBA00022630"/>
    </source>
</evidence>
<dbReference type="SUPFAM" id="SSF52218">
    <property type="entry name" value="Flavoproteins"/>
    <property type="match status" value="1"/>
</dbReference>
<accession>A0A212J1I5</accession>
<dbReference type="InterPro" id="IPR005025">
    <property type="entry name" value="FMN_Rdtase-like_dom"/>
</dbReference>
<evidence type="ECO:0000259" key="3">
    <source>
        <dbReference type="Pfam" id="PF03358"/>
    </source>
</evidence>
<name>A0A212J1I5_9DELT</name>
<dbReference type="InterPro" id="IPR029039">
    <property type="entry name" value="Flavoprotein-like_sf"/>
</dbReference>
<feature type="domain" description="NADPH-dependent FMN reductase-like" evidence="3">
    <location>
        <begin position="1"/>
        <end position="155"/>
    </location>
</feature>
<dbReference type="AlphaFoldDB" id="A0A212J1I5"/>
<dbReference type="InterPro" id="IPR051796">
    <property type="entry name" value="ISF_SsuE-like"/>
</dbReference>
<dbReference type="Pfam" id="PF03358">
    <property type="entry name" value="FMN_red"/>
    <property type="match status" value="1"/>
</dbReference>
<sequence length="214" mass="23687">MKVLLVNGSPNAQGCTFTALSEVAETLNKEGIETHIFQLGKKPISGCIACFKCQQKPGRCAINDIVNDFVEMARETDGFVFGSPVYFSSATGSITSFMDRAFFCPERSMFHLKPAAAVVSARRAGTTATFDQLNKYFTICQMPIIASSYWNMVHGFTPEDVRQDLEGLQIMRNLGRNMAWFLRCKEAGIAAGVPFPEKEEQILTNFHGIRHPGS</sequence>
<keyword evidence="1" id="KW-0285">Flavoprotein</keyword>
<dbReference type="Gene3D" id="3.40.50.360">
    <property type="match status" value="1"/>
</dbReference>
<gene>
    <name evidence="4" type="ORF">KL86DPRO_10493</name>
</gene>
<dbReference type="PANTHER" id="PTHR43278:SF4">
    <property type="entry name" value="NAD(P)H-DEPENDENT FMN-CONTAINING OXIDOREDUCTASE YWQN-RELATED"/>
    <property type="match status" value="1"/>
</dbReference>
<evidence type="ECO:0000313" key="4">
    <source>
        <dbReference type="EMBL" id="SBV93204.1"/>
    </source>
</evidence>
<proteinExistence type="predicted"/>
<keyword evidence="2" id="KW-0288">FMN</keyword>
<organism evidence="4">
    <name type="scientific">uncultured delta proteobacterium</name>
    <dbReference type="NCBI Taxonomy" id="34034"/>
    <lineage>
        <taxon>Bacteria</taxon>
        <taxon>Deltaproteobacteria</taxon>
        <taxon>environmental samples</taxon>
    </lineage>
</organism>
<reference evidence="4" key="1">
    <citation type="submission" date="2016-04" db="EMBL/GenBank/DDBJ databases">
        <authorList>
            <person name="Evans L.H."/>
            <person name="Alamgir A."/>
            <person name="Owens N."/>
            <person name="Weber N.D."/>
            <person name="Virtaneva K."/>
            <person name="Barbian K."/>
            <person name="Babar A."/>
            <person name="Rosenke K."/>
        </authorList>
    </citation>
    <scope>NUCLEOTIDE SEQUENCE</scope>
    <source>
        <strain evidence="4">86</strain>
    </source>
</reference>
<evidence type="ECO:0000256" key="2">
    <source>
        <dbReference type="ARBA" id="ARBA00022643"/>
    </source>
</evidence>